<dbReference type="Pfam" id="PF23209">
    <property type="entry name" value="IDM1_C"/>
    <property type="match status" value="1"/>
</dbReference>
<evidence type="ECO:0000256" key="1">
    <source>
        <dbReference type="SAM" id="MobiDB-lite"/>
    </source>
</evidence>
<dbReference type="PANTHER" id="PTHR46309:SF7">
    <property type="entry name" value="OS04G0433900 PROTEIN"/>
    <property type="match status" value="1"/>
</dbReference>
<feature type="compositionally biased region" description="Basic and acidic residues" evidence="1">
    <location>
        <begin position="132"/>
        <end position="145"/>
    </location>
</feature>
<protein>
    <recommendedName>
        <fullName evidence="2">Increased DNA methylation 1 C-terminal domain-containing protein</fullName>
    </recommendedName>
</protein>
<sequence>MPLIATCSQYRRQGMCRLLVSAIEQMLISFKVEKLVVSAIPDLVETWTKGFGFITVDDIERQRLNKINLMVFPGTVLLVKSLHGKEKIEGLCDLSILATDESIKAGICSEGMAIFESFAQVVGNITTNKGGAKSEHEPVDGKNQSDYEAGSETGRDDKIQAVDTAIEAKESTEISSSSREEKVTQLKVSGDSEKSIEENNVNELRTSNKAEMTGDSVQQSSENCCADKDGAEPAISIVEDKNIKIGECQENALQGHFSNLSCKTFLGSNFDTDSNIECSVMYDETAFFGTFAKSAS</sequence>
<organism evidence="3">
    <name type="scientific">Glycine max</name>
    <name type="common">Soybean</name>
    <name type="synonym">Glycine hispida</name>
    <dbReference type="NCBI Taxonomy" id="3847"/>
    <lineage>
        <taxon>Eukaryota</taxon>
        <taxon>Viridiplantae</taxon>
        <taxon>Streptophyta</taxon>
        <taxon>Embryophyta</taxon>
        <taxon>Tracheophyta</taxon>
        <taxon>Spermatophyta</taxon>
        <taxon>Magnoliopsida</taxon>
        <taxon>eudicotyledons</taxon>
        <taxon>Gunneridae</taxon>
        <taxon>Pentapetalae</taxon>
        <taxon>rosids</taxon>
        <taxon>fabids</taxon>
        <taxon>Fabales</taxon>
        <taxon>Fabaceae</taxon>
        <taxon>Papilionoideae</taxon>
        <taxon>50 kb inversion clade</taxon>
        <taxon>NPAAA clade</taxon>
        <taxon>indigoferoid/millettioid clade</taxon>
        <taxon>Phaseoleae</taxon>
        <taxon>Glycine</taxon>
        <taxon>Glycine subgen. Soja</taxon>
    </lineage>
</organism>
<proteinExistence type="evidence at transcript level"/>
<dbReference type="EMBL" id="BT098615">
    <property type="protein sequence ID" value="ACU23818.1"/>
    <property type="molecule type" value="mRNA"/>
</dbReference>
<feature type="compositionally biased region" description="Basic and acidic residues" evidence="1">
    <location>
        <begin position="153"/>
        <end position="197"/>
    </location>
</feature>
<evidence type="ECO:0000259" key="2">
    <source>
        <dbReference type="Pfam" id="PF23209"/>
    </source>
</evidence>
<dbReference type="ExpressionAtlas" id="C6TLM6">
    <property type="expression patterns" value="baseline and differential"/>
</dbReference>
<dbReference type="AlphaFoldDB" id="C6TLM6"/>
<feature type="region of interest" description="Disordered" evidence="1">
    <location>
        <begin position="129"/>
        <end position="198"/>
    </location>
</feature>
<dbReference type="InterPro" id="IPR042163">
    <property type="entry name" value="PHF12"/>
</dbReference>
<accession>C6TLM6</accession>
<reference evidence="3" key="1">
    <citation type="submission" date="2009-08" db="EMBL/GenBank/DDBJ databases">
        <authorList>
            <person name="Cheung F."/>
            <person name="Xiao Y."/>
            <person name="Chan A."/>
            <person name="Moskal W."/>
            <person name="Town C.D."/>
        </authorList>
    </citation>
    <scope>NUCLEOTIDE SEQUENCE</scope>
</reference>
<feature type="domain" description="Increased DNA methylation 1 C-terminal" evidence="2">
    <location>
        <begin position="1"/>
        <end position="80"/>
    </location>
</feature>
<evidence type="ECO:0000313" key="3">
    <source>
        <dbReference type="EMBL" id="ACU23818.1"/>
    </source>
</evidence>
<name>C6TLM6_SOYBN</name>
<dbReference type="PANTHER" id="PTHR46309">
    <property type="entry name" value="PHD FINGER PROTEIN 12"/>
    <property type="match status" value="1"/>
</dbReference>
<dbReference type="GO" id="GO:0003714">
    <property type="term" value="F:transcription corepressor activity"/>
    <property type="evidence" value="ECO:0007669"/>
    <property type="project" value="InterPro"/>
</dbReference>
<dbReference type="InterPro" id="IPR056511">
    <property type="entry name" value="IDM1_C"/>
</dbReference>